<gene>
    <name evidence="1" type="ORF">HZF10_05135</name>
</gene>
<evidence type="ECO:0000313" key="2">
    <source>
        <dbReference type="Proteomes" id="UP000535020"/>
    </source>
</evidence>
<protein>
    <submittedName>
        <fullName evidence="1">Uncharacterized protein</fullName>
    </submittedName>
</protein>
<name>A0A7Y8Y0R9_9FLAO</name>
<dbReference type="RefSeq" id="WP_176005111.1">
    <property type="nucleotide sequence ID" value="NZ_JABWMI010000006.1"/>
</dbReference>
<dbReference type="EMBL" id="JACBJI010000002">
    <property type="protein sequence ID" value="NYA70296.1"/>
    <property type="molecule type" value="Genomic_DNA"/>
</dbReference>
<comment type="caution">
    <text evidence="1">The sequence shown here is derived from an EMBL/GenBank/DDBJ whole genome shotgun (WGS) entry which is preliminary data.</text>
</comment>
<evidence type="ECO:0000313" key="1">
    <source>
        <dbReference type="EMBL" id="NYA70296.1"/>
    </source>
</evidence>
<keyword evidence="2" id="KW-1185">Reference proteome</keyword>
<reference evidence="1 2" key="1">
    <citation type="submission" date="2020-07" db="EMBL/GenBank/DDBJ databases">
        <authorList>
            <person name="Sun Q."/>
        </authorList>
    </citation>
    <scope>NUCLEOTIDE SEQUENCE [LARGE SCALE GENOMIC DNA]</scope>
    <source>
        <strain evidence="1 2">MAH-1</strain>
    </source>
</reference>
<organism evidence="1 2">
    <name type="scientific">Flavobacterium agri</name>
    <dbReference type="NCBI Taxonomy" id="2743471"/>
    <lineage>
        <taxon>Bacteria</taxon>
        <taxon>Pseudomonadati</taxon>
        <taxon>Bacteroidota</taxon>
        <taxon>Flavobacteriia</taxon>
        <taxon>Flavobacteriales</taxon>
        <taxon>Flavobacteriaceae</taxon>
        <taxon>Flavobacterium</taxon>
    </lineage>
</organism>
<proteinExistence type="predicted"/>
<dbReference type="AlphaFoldDB" id="A0A7Y8Y0R9"/>
<accession>A0A7Y8Y0R9</accession>
<dbReference type="Proteomes" id="UP000535020">
    <property type="component" value="Unassembled WGS sequence"/>
</dbReference>
<sequence length="177" mass="19992">MKRIFLLLAAVCLVSCKQGKTETPGAQPFFLFDKVIHYHKDISQAEMDSLDSKPDKSRMDLGLMQIVTGNVPTSPRDTLFVQNMDILKFSKKELDASLNMKLSEIFSQKETKGTNSETNCRPIYKDVLVFRQKGKVVGVAKISFDCKKQQMVGIRYTPKDFGKAGEYEELQKVLSAN</sequence>